<dbReference type="InterPro" id="IPR029044">
    <property type="entry name" value="Nucleotide-diphossugar_trans"/>
</dbReference>
<sequence>MKGVILAAGHGSRLLPFTSFRPKHLLPVAGKPILHRSIEYMRDMLDINDIIIVVGYQRNAIIDYFKNGQDLGMNISYVIQHTNQAHGLAAAVNLIEDKISRDFVVLLGDNLFSANLKKVIDLHISSNAAATLHIEKHENPQRFGVVEIDDSDNVISVEEKPKTPKSNYVISGFYVFSPIIFQMTSGLQPSARGEYELTDAIQKLVDNNYRVKVSKIHGWRLDIGYPEDLLEVNKHYLNEKTHKVLGNVTNSSIIPPVYIAEDCEIHSSTIGPYVMIEKGVKVENSEIKNSVILENSRLERVFISDSVVGTNSDVIGLKAHSLKVGDYSFIRNGVI</sequence>
<dbReference type="Pfam" id="PF25087">
    <property type="entry name" value="GMPPB_C"/>
    <property type="match status" value="1"/>
</dbReference>
<evidence type="ECO:0000259" key="1">
    <source>
        <dbReference type="Pfam" id="PF00483"/>
    </source>
</evidence>
<evidence type="ECO:0000259" key="2">
    <source>
        <dbReference type="Pfam" id="PF25087"/>
    </source>
</evidence>
<dbReference type="PANTHER" id="PTHR42883:SF2">
    <property type="entry name" value="THYMIDYLYLTRANSFERASE"/>
    <property type="match status" value="1"/>
</dbReference>
<reference evidence="3" key="1">
    <citation type="journal article" date="2022" name="Nat. Microbiol.">
        <title>Unique mobile elements and scalable gene flow at the prokaryote-eukaryote boundary revealed by circularized Asgard archaea genomes.</title>
        <authorList>
            <person name="Wu F."/>
            <person name="Speth D.R."/>
            <person name="Philosof A."/>
            <person name="Cremiere A."/>
            <person name="Narayanan A."/>
            <person name="Barco R.A."/>
            <person name="Connon S.A."/>
            <person name="Amend J.P."/>
            <person name="Antoshechkin I.A."/>
            <person name="Orphan V.J."/>
        </authorList>
    </citation>
    <scope>NUCLEOTIDE SEQUENCE</scope>
    <source>
        <strain evidence="3">PM71</strain>
    </source>
</reference>
<dbReference type="Pfam" id="PF00483">
    <property type="entry name" value="NTP_transferase"/>
    <property type="match status" value="1"/>
</dbReference>
<evidence type="ECO:0000313" key="3">
    <source>
        <dbReference type="EMBL" id="UJG41533.1"/>
    </source>
</evidence>
<name>A0A9Y1FME2_9ARCH</name>
<keyword evidence="3" id="KW-0808">Transferase</keyword>
<feature type="domain" description="Nucleotidyl transferase" evidence="1">
    <location>
        <begin position="2"/>
        <end position="238"/>
    </location>
</feature>
<proteinExistence type="predicted"/>
<dbReference type="EMBL" id="CP084166">
    <property type="protein sequence ID" value="UJG41533.1"/>
    <property type="molecule type" value="Genomic_DNA"/>
</dbReference>
<protein>
    <submittedName>
        <fullName evidence="3">NTP transferase domain-containing protein</fullName>
    </submittedName>
</protein>
<dbReference type="SUPFAM" id="SSF53448">
    <property type="entry name" value="Nucleotide-diphospho-sugar transferases"/>
    <property type="match status" value="1"/>
</dbReference>
<dbReference type="Proteomes" id="UP001201020">
    <property type="component" value="Chromosome"/>
</dbReference>
<dbReference type="Gene3D" id="3.90.550.10">
    <property type="entry name" value="Spore Coat Polysaccharide Biosynthesis Protein SpsA, Chain A"/>
    <property type="match status" value="1"/>
</dbReference>
<dbReference type="InterPro" id="IPR056729">
    <property type="entry name" value="GMPPB_C"/>
</dbReference>
<organism evidence="3">
    <name type="scientific">Candidatus Heimdallarchaeum aukensis</name>
    <dbReference type="NCBI Taxonomy" id="2876573"/>
    <lineage>
        <taxon>Archaea</taxon>
        <taxon>Promethearchaeati</taxon>
        <taxon>Candidatus Heimdallarchaeota</taxon>
        <taxon>Candidatus Heimdallarchaeia (ex Rinke et al. 2021) (nom. nud.)</taxon>
        <taxon>Candidatus Heimdallarchaeales</taxon>
        <taxon>Candidatus Heimdallarchaeaceae</taxon>
        <taxon>Candidatus Heimdallarchaeum</taxon>
    </lineage>
</organism>
<accession>A0A9Y1FME2</accession>
<dbReference type="AlphaFoldDB" id="A0A9Y1FME2"/>
<dbReference type="Gene3D" id="2.160.10.10">
    <property type="entry name" value="Hexapeptide repeat proteins"/>
    <property type="match status" value="1"/>
</dbReference>
<dbReference type="GO" id="GO:0016740">
    <property type="term" value="F:transferase activity"/>
    <property type="evidence" value="ECO:0007669"/>
    <property type="project" value="UniProtKB-KW"/>
</dbReference>
<gene>
    <name evidence="3" type="ORF">K9W45_03480</name>
</gene>
<dbReference type="InterPro" id="IPR005835">
    <property type="entry name" value="NTP_transferase_dom"/>
</dbReference>
<dbReference type="PANTHER" id="PTHR42883">
    <property type="entry name" value="GLUCOSE-1-PHOSPHATE THYMIDYLTRANSFERASE"/>
    <property type="match status" value="1"/>
</dbReference>
<feature type="domain" description="Mannose-1-phosphate guanyltransferase C-terminal" evidence="2">
    <location>
        <begin position="253"/>
        <end position="314"/>
    </location>
</feature>